<feature type="compositionally biased region" description="Acidic residues" evidence="8">
    <location>
        <begin position="61"/>
        <end position="87"/>
    </location>
</feature>
<evidence type="ECO:0000256" key="1">
    <source>
        <dbReference type="ARBA" id="ARBA00004604"/>
    </source>
</evidence>
<evidence type="ECO:0000313" key="9">
    <source>
        <dbReference type="EMBL" id="SGZ50397.1"/>
    </source>
</evidence>
<dbReference type="CDD" id="cd12263">
    <property type="entry name" value="RRM_ABT1_like"/>
    <property type="match status" value="1"/>
</dbReference>
<gene>
    <name evidence="9" type="ORF">SAMEA4029010_CIC11G00000005456</name>
</gene>
<keyword evidence="10" id="KW-1185">Reference proteome</keyword>
<evidence type="ECO:0000256" key="8">
    <source>
        <dbReference type="SAM" id="MobiDB-lite"/>
    </source>
</evidence>
<dbReference type="SUPFAM" id="SSF54928">
    <property type="entry name" value="RNA-binding domain, RBD"/>
    <property type="match status" value="1"/>
</dbReference>
<feature type="region of interest" description="Disordered" evidence="8">
    <location>
        <begin position="1"/>
        <end position="91"/>
    </location>
</feature>
<dbReference type="Proteomes" id="UP000182334">
    <property type="component" value="Chromosome II"/>
</dbReference>
<comment type="similarity">
    <text evidence="2">Belongs to the ESF2/ABP1 family.</text>
</comment>
<dbReference type="AlphaFoldDB" id="A0A1L0G144"/>
<dbReference type="GO" id="GO:0000480">
    <property type="term" value="P:endonucleolytic cleavage in 5'-ETS of tricistronic rRNA transcript (SSU-rRNA, 5.8S rRNA, LSU-rRNA)"/>
    <property type="evidence" value="ECO:0007669"/>
    <property type="project" value="TreeGrafter"/>
</dbReference>
<dbReference type="InterPro" id="IPR034353">
    <property type="entry name" value="ABT1/ESF2_RRM"/>
</dbReference>
<sequence>MSKNTKVQDILSAGSESDNEEPQVRKTSKLADDSDDDFQSDDEEEQVFQTKKKVISSRFDDDAESADESEKEDADDKNEESEDDEDVFFGKLDETSAMVSEEKSRSKKLKRLTPEQLAKEQKKIKKTGVCYLSSIPPYMKPVKLRSVLSRFGKLDRVFLKPEDPSAYLKRVKYGGNKKKKYTEGWVEFVNKKDAKLCAQTMNGNILGGKKSSYYHDDVINIKYLSGFKWFDLTQQIAKENEIRQSKLALEVSQQAKLNKTFVNNVEKSKYITKKRKANEAEGKEDKKAAKRTFDQRDVTSTRADADVAFKKAKNSDDLQNILSKVF</sequence>
<dbReference type="GO" id="GO:0005730">
    <property type="term" value="C:nucleolus"/>
    <property type="evidence" value="ECO:0007669"/>
    <property type="project" value="UniProtKB-SubCell"/>
</dbReference>
<evidence type="ECO:0000256" key="5">
    <source>
        <dbReference type="ARBA" id="ARBA00022884"/>
    </source>
</evidence>
<dbReference type="InterPro" id="IPR035979">
    <property type="entry name" value="RBD_domain_sf"/>
</dbReference>
<reference evidence="9 10" key="1">
    <citation type="submission" date="2016-10" db="EMBL/GenBank/DDBJ databases">
        <authorList>
            <person name="de Groot N.N."/>
        </authorList>
    </citation>
    <scope>NUCLEOTIDE SEQUENCE [LARGE SCALE GENOMIC DNA]</scope>
    <source>
        <strain evidence="9 10">CBS 141442</strain>
    </source>
</reference>
<dbReference type="PANTHER" id="PTHR12311">
    <property type="entry name" value="ACTIVATOR OF BASAL TRANSCRIPTION 1"/>
    <property type="match status" value="1"/>
</dbReference>
<feature type="compositionally biased region" description="Basic and acidic residues" evidence="8">
    <location>
        <begin position="277"/>
        <end position="299"/>
    </location>
</feature>
<dbReference type="PANTHER" id="PTHR12311:SF7">
    <property type="entry name" value="ACTIVATOR OF BASAL TRANSCRIPTION 1"/>
    <property type="match status" value="1"/>
</dbReference>
<proteinExistence type="inferred from homology"/>
<evidence type="ECO:0000256" key="6">
    <source>
        <dbReference type="ARBA" id="ARBA00023242"/>
    </source>
</evidence>
<evidence type="ECO:0000256" key="2">
    <source>
        <dbReference type="ARBA" id="ARBA00005819"/>
    </source>
</evidence>
<dbReference type="GO" id="GO:0000472">
    <property type="term" value="P:endonucleolytic cleavage to generate mature 5'-end of SSU-rRNA from (SSU-rRNA, 5.8S rRNA, LSU-rRNA)"/>
    <property type="evidence" value="ECO:0007669"/>
    <property type="project" value="TreeGrafter"/>
</dbReference>
<dbReference type="GO" id="GO:0000447">
    <property type="term" value="P:endonucleolytic cleavage in ITS1 to separate SSU-rRNA from 5.8S rRNA and LSU-rRNA from tricistronic rRNA transcript (SSU-rRNA, 5.8S rRNA, LSU-rRNA)"/>
    <property type="evidence" value="ECO:0007669"/>
    <property type="project" value="TreeGrafter"/>
</dbReference>
<protein>
    <recommendedName>
        <fullName evidence="3">Pre-rRNA-processing protein ESF2</fullName>
    </recommendedName>
    <alternativeName>
        <fullName evidence="7">18S rRNA factor 2</fullName>
    </alternativeName>
    <alternativeName>
        <fullName evidence="4">Pre-rRNA-processing protein esf2</fullName>
    </alternativeName>
</protein>
<dbReference type="GO" id="GO:0003723">
    <property type="term" value="F:RNA binding"/>
    <property type="evidence" value="ECO:0007669"/>
    <property type="project" value="UniProtKB-KW"/>
</dbReference>
<comment type="subcellular location">
    <subcellularLocation>
        <location evidence="1">Nucleus</location>
        <location evidence="1">Nucleolus</location>
    </subcellularLocation>
</comment>
<feature type="region of interest" description="Disordered" evidence="8">
    <location>
        <begin position="276"/>
        <end position="299"/>
    </location>
</feature>
<feature type="compositionally biased region" description="Acidic residues" evidence="8">
    <location>
        <begin position="33"/>
        <end position="46"/>
    </location>
</feature>
<dbReference type="Gene3D" id="3.30.70.330">
    <property type="match status" value="1"/>
</dbReference>
<evidence type="ECO:0000256" key="4">
    <source>
        <dbReference type="ARBA" id="ARBA00021800"/>
    </source>
</evidence>
<evidence type="ECO:0000256" key="3">
    <source>
        <dbReference type="ARBA" id="ARBA00013906"/>
    </source>
</evidence>
<keyword evidence="5" id="KW-0694">RNA-binding</keyword>
<keyword evidence="6" id="KW-0539">Nucleus</keyword>
<organism evidence="9 10">
    <name type="scientific">Sungouiella intermedia</name>
    <dbReference type="NCBI Taxonomy" id="45354"/>
    <lineage>
        <taxon>Eukaryota</taxon>
        <taxon>Fungi</taxon>
        <taxon>Dikarya</taxon>
        <taxon>Ascomycota</taxon>
        <taxon>Saccharomycotina</taxon>
        <taxon>Pichiomycetes</taxon>
        <taxon>Metschnikowiaceae</taxon>
        <taxon>Sungouiella</taxon>
    </lineage>
</organism>
<accession>A0A1L0G144</accession>
<dbReference type="GO" id="GO:0034462">
    <property type="term" value="P:small-subunit processome assembly"/>
    <property type="evidence" value="ECO:0007669"/>
    <property type="project" value="TreeGrafter"/>
</dbReference>
<dbReference type="STRING" id="45354.A0A1L0G144"/>
<dbReference type="OrthoDB" id="287393at2759"/>
<dbReference type="InterPro" id="IPR039119">
    <property type="entry name" value="ABT1/Esf2"/>
</dbReference>
<name>A0A1L0G144_9ASCO</name>
<evidence type="ECO:0000313" key="10">
    <source>
        <dbReference type="Proteomes" id="UP000182334"/>
    </source>
</evidence>
<dbReference type="EMBL" id="LT635757">
    <property type="protein sequence ID" value="SGZ50397.1"/>
    <property type="molecule type" value="Genomic_DNA"/>
</dbReference>
<evidence type="ECO:0000256" key="7">
    <source>
        <dbReference type="ARBA" id="ARBA00032634"/>
    </source>
</evidence>
<dbReference type="InterPro" id="IPR012677">
    <property type="entry name" value="Nucleotide-bd_a/b_plait_sf"/>
</dbReference>